<name>A0A9D1YXS0_9BACT</name>
<dbReference type="AlphaFoldDB" id="A0A9D1YXS0"/>
<gene>
    <name evidence="1" type="ORF">H9828_00145</name>
</gene>
<reference evidence="1" key="2">
    <citation type="submission" date="2021-04" db="EMBL/GenBank/DDBJ databases">
        <authorList>
            <person name="Gilroy R."/>
        </authorList>
    </citation>
    <scope>NUCLEOTIDE SEQUENCE</scope>
    <source>
        <strain evidence="1">5134</strain>
    </source>
</reference>
<accession>A0A9D1YXS0</accession>
<protein>
    <submittedName>
        <fullName evidence="1">Uncharacterized protein</fullName>
    </submittedName>
</protein>
<evidence type="ECO:0000313" key="1">
    <source>
        <dbReference type="EMBL" id="HIY67809.1"/>
    </source>
</evidence>
<reference evidence="1" key="1">
    <citation type="journal article" date="2021" name="PeerJ">
        <title>Extensive microbial diversity within the chicken gut microbiome revealed by metagenomics and culture.</title>
        <authorList>
            <person name="Gilroy R."/>
            <person name="Ravi A."/>
            <person name="Getino M."/>
            <person name="Pursley I."/>
            <person name="Horton D.L."/>
            <person name="Alikhan N.F."/>
            <person name="Baker D."/>
            <person name="Gharbi K."/>
            <person name="Hall N."/>
            <person name="Watson M."/>
            <person name="Adriaenssens E.M."/>
            <person name="Foster-Nyarko E."/>
            <person name="Jarju S."/>
            <person name="Secka A."/>
            <person name="Antonio M."/>
            <person name="Oren A."/>
            <person name="Chaudhuri R.R."/>
            <person name="La Ragione R."/>
            <person name="Hildebrand F."/>
            <person name="Pallen M.J."/>
        </authorList>
    </citation>
    <scope>NUCLEOTIDE SEQUENCE</scope>
    <source>
        <strain evidence="1">5134</strain>
    </source>
</reference>
<organism evidence="1 2">
    <name type="scientific">Candidatus Alistipes intestinigallinarum</name>
    <dbReference type="NCBI Taxonomy" id="2838440"/>
    <lineage>
        <taxon>Bacteria</taxon>
        <taxon>Pseudomonadati</taxon>
        <taxon>Bacteroidota</taxon>
        <taxon>Bacteroidia</taxon>
        <taxon>Bacteroidales</taxon>
        <taxon>Rikenellaceae</taxon>
        <taxon>Alistipes</taxon>
    </lineage>
</organism>
<dbReference type="EMBL" id="DXDA01000001">
    <property type="protein sequence ID" value="HIY67809.1"/>
    <property type="molecule type" value="Genomic_DNA"/>
</dbReference>
<dbReference type="InterPro" id="IPR056298">
    <property type="entry name" value="AlkZ-rel"/>
</dbReference>
<sequence>MKRLLNSSTDVEERCLELGFLPFFRCGIPGFSIEETIAPEYWFTDEEGAWEWKGPIIRDGRCAYGKFFNRKAGFVSREWLPDWANYRRSRLLAPNEDLAALDDVVLQTIQVEGTATIQELRRMLGFAKGRGKRTTRDLASEVPEDEKISLDPILTRLQMEMRLVIADFEYNIDRHGNPYGWGVARYTTPEALYGTLNVDRTPAESFECLHDHFRHLFPDTEESRLLKLIG</sequence>
<dbReference type="Pfam" id="PF24741">
    <property type="entry name" value="AlkZ-rel"/>
    <property type="match status" value="1"/>
</dbReference>
<dbReference type="Proteomes" id="UP000886844">
    <property type="component" value="Unassembled WGS sequence"/>
</dbReference>
<comment type="caution">
    <text evidence="1">The sequence shown here is derived from an EMBL/GenBank/DDBJ whole genome shotgun (WGS) entry which is preliminary data.</text>
</comment>
<evidence type="ECO:0000313" key="2">
    <source>
        <dbReference type="Proteomes" id="UP000886844"/>
    </source>
</evidence>
<proteinExistence type="predicted"/>